<protein>
    <submittedName>
        <fullName evidence="6">Protein-tyrosine phosphatase</fullName>
    </submittedName>
</protein>
<evidence type="ECO:0000256" key="3">
    <source>
        <dbReference type="ARBA" id="ARBA00022912"/>
    </source>
</evidence>
<feature type="active site" description="Nucleophile" evidence="4">
    <location>
        <position position="7"/>
    </location>
</feature>
<name>A0A1M5TJX9_9CLOT</name>
<feature type="domain" description="Phosphotyrosine protein phosphatase I" evidence="5">
    <location>
        <begin position="1"/>
        <end position="145"/>
    </location>
</feature>
<dbReference type="SUPFAM" id="SSF52788">
    <property type="entry name" value="Phosphotyrosine protein phosphatases I"/>
    <property type="match status" value="1"/>
</dbReference>
<dbReference type="EMBL" id="FQXM01000006">
    <property type="protein sequence ID" value="SHH50970.1"/>
    <property type="molecule type" value="Genomic_DNA"/>
</dbReference>
<keyword evidence="3" id="KW-0904">Protein phosphatase</keyword>
<evidence type="ECO:0000313" key="7">
    <source>
        <dbReference type="Proteomes" id="UP000184447"/>
    </source>
</evidence>
<proteinExistence type="inferred from homology"/>
<evidence type="ECO:0000256" key="2">
    <source>
        <dbReference type="ARBA" id="ARBA00022801"/>
    </source>
</evidence>
<sequence>MQLLFVCTGNTCRSVMAEAIFKELSKEKGLNAKAISAGISPIPGSLATKNASNLILRRFNLDFSEREAVKLKDEHLDNSFLILTMTEYIAEILKNKYPHIEKKVFTIKEFLGEKGDIIDPFGENIVVYEETFDILLEKIDKIIDKIAYIS</sequence>
<dbReference type="PRINTS" id="PR00719">
    <property type="entry name" value="LMWPTPASE"/>
</dbReference>
<accession>A0A1M5TJX9</accession>
<dbReference type="CDD" id="cd16344">
    <property type="entry name" value="LMWPAP"/>
    <property type="match status" value="1"/>
</dbReference>
<organism evidence="6 7">
    <name type="scientific">Clostridium grantii DSM 8605</name>
    <dbReference type="NCBI Taxonomy" id="1121316"/>
    <lineage>
        <taxon>Bacteria</taxon>
        <taxon>Bacillati</taxon>
        <taxon>Bacillota</taxon>
        <taxon>Clostridia</taxon>
        <taxon>Eubacteriales</taxon>
        <taxon>Clostridiaceae</taxon>
        <taxon>Clostridium</taxon>
    </lineage>
</organism>
<keyword evidence="7" id="KW-1185">Reference proteome</keyword>
<dbReference type="GO" id="GO:0004725">
    <property type="term" value="F:protein tyrosine phosphatase activity"/>
    <property type="evidence" value="ECO:0007669"/>
    <property type="project" value="InterPro"/>
</dbReference>
<evidence type="ECO:0000256" key="4">
    <source>
        <dbReference type="PIRSR" id="PIRSR617867-1"/>
    </source>
</evidence>
<dbReference type="PANTHER" id="PTHR11717">
    <property type="entry name" value="LOW MOLECULAR WEIGHT PROTEIN TYROSINE PHOSPHATASE"/>
    <property type="match status" value="1"/>
</dbReference>
<dbReference type="SMART" id="SM00226">
    <property type="entry name" value="LMWPc"/>
    <property type="match status" value="1"/>
</dbReference>
<evidence type="ECO:0000259" key="5">
    <source>
        <dbReference type="SMART" id="SM00226"/>
    </source>
</evidence>
<evidence type="ECO:0000313" key="6">
    <source>
        <dbReference type="EMBL" id="SHH50970.1"/>
    </source>
</evidence>
<dbReference type="Proteomes" id="UP000184447">
    <property type="component" value="Unassembled WGS sequence"/>
</dbReference>
<dbReference type="RefSeq" id="WP_073337661.1">
    <property type="nucleotide sequence ID" value="NZ_FQXM01000006.1"/>
</dbReference>
<gene>
    <name evidence="6" type="ORF">SAMN02745207_01342</name>
</gene>
<dbReference type="PANTHER" id="PTHR11717:SF31">
    <property type="entry name" value="LOW MOLECULAR WEIGHT PROTEIN-TYROSINE-PHOSPHATASE ETP-RELATED"/>
    <property type="match status" value="1"/>
</dbReference>
<evidence type="ECO:0000256" key="1">
    <source>
        <dbReference type="ARBA" id="ARBA00011063"/>
    </source>
</evidence>
<feature type="active site" description="Proton donor" evidence="4">
    <location>
        <position position="119"/>
    </location>
</feature>
<dbReference type="STRING" id="1121316.SAMN02745207_01342"/>
<dbReference type="AlphaFoldDB" id="A0A1M5TJX9"/>
<dbReference type="InterPro" id="IPR023485">
    <property type="entry name" value="Ptyr_pPase"/>
</dbReference>
<dbReference type="InterPro" id="IPR036196">
    <property type="entry name" value="Ptyr_pPase_sf"/>
</dbReference>
<dbReference type="OrthoDB" id="9784339at2"/>
<dbReference type="InterPro" id="IPR050438">
    <property type="entry name" value="LMW_PTPase"/>
</dbReference>
<reference evidence="6 7" key="1">
    <citation type="submission" date="2016-11" db="EMBL/GenBank/DDBJ databases">
        <authorList>
            <person name="Jaros S."/>
            <person name="Januszkiewicz K."/>
            <person name="Wedrychowicz H."/>
        </authorList>
    </citation>
    <scope>NUCLEOTIDE SEQUENCE [LARGE SCALE GENOMIC DNA]</scope>
    <source>
        <strain evidence="6 7">DSM 8605</strain>
    </source>
</reference>
<keyword evidence="2" id="KW-0378">Hydrolase</keyword>
<dbReference type="InterPro" id="IPR017867">
    <property type="entry name" value="Tyr_phospatase_low_mol_wt"/>
</dbReference>
<feature type="active site" description="Nucleophile" evidence="4">
    <location>
        <position position="13"/>
    </location>
</feature>
<comment type="similarity">
    <text evidence="1">Belongs to the low molecular weight phosphotyrosine protein phosphatase family.</text>
</comment>
<dbReference type="Pfam" id="PF01451">
    <property type="entry name" value="LMWPc"/>
    <property type="match status" value="1"/>
</dbReference>
<dbReference type="Gene3D" id="3.40.50.2300">
    <property type="match status" value="1"/>
</dbReference>